<organism evidence="1 2">
    <name type="scientific">Brachybacterium hainanense</name>
    <dbReference type="NCBI Taxonomy" id="1541174"/>
    <lineage>
        <taxon>Bacteria</taxon>
        <taxon>Bacillati</taxon>
        <taxon>Actinomycetota</taxon>
        <taxon>Actinomycetes</taxon>
        <taxon>Micrococcales</taxon>
        <taxon>Dermabacteraceae</taxon>
        <taxon>Brachybacterium</taxon>
    </lineage>
</organism>
<dbReference type="InterPro" id="IPR006748">
    <property type="entry name" value="NH2Glyco/OHUrea_AB-resist_kin"/>
</dbReference>
<dbReference type="Proteomes" id="UP001589793">
    <property type="component" value="Unassembled WGS sequence"/>
</dbReference>
<evidence type="ECO:0000313" key="2">
    <source>
        <dbReference type="Proteomes" id="UP001589793"/>
    </source>
</evidence>
<dbReference type="EMBL" id="JBHLSV010000005">
    <property type="protein sequence ID" value="MFC0673573.1"/>
    <property type="molecule type" value="Genomic_DNA"/>
</dbReference>
<comment type="caution">
    <text evidence="1">The sequence shown here is derived from an EMBL/GenBank/DDBJ whole genome shotgun (WGS) entry which is preliminary data.</text>
</comment>
<gene>
    <name evidence="1" type="ORF">ACFFF6_06350</name>
</gene>
<proteinExistence type="predicted"/>
<dbReference type="Pfam" id="PF04655">
    <property type="entry name" value="APH_6_hur"/>
    <property type="match status" value="1"/>
</dbReference>
<keyword evidence="2" id="KW-1185">Reference proteome</keyword>
<dbReference type="SUPFAM" id="SSF56112">
    <property type="entry name" value="Protein kinase-like (PK-like)"/>
    <property type="match status" value="1"/>
</dbReference>
<evidence type="ECO:0000313" key="1">
    <source>
        <dbReference type="EMBL" id="MFC0673573.1"/>
    </source>
</evidence>
<accession>A0ABV6RCF9</accession>
<sequence length="312" mass="33776">MDPSGPDIWQLPASYLPHAAEWPDAERWLPALPVIAARRAREWGLAADGPAMHGWTGVVWPVRTREGRRAVMKVSPPVDGTALEITALRAFAADIGETPVPMIAPLAVDEEDRAILLPRLDSGRSLEDHADIDEAVTVIASLLAGIADVPAPTAGLPRLSDELDEIEPQLRPGGEVDPAGADRARGRLTELRALAENPARQRLLHGDAHFLNVLHTRIDEPAAWVGIDPSPLSGIIEWEPVPLLRNRWADASASGDPDRALRRRVDQICEATGGDRALVRACAQVQAVQAVAGWGLSPAHMHHPPYAIMSRW</sequence>
<protein>
    <submittedName>
        <fullName evidence="1">Aminoglycoside phosphotransferase family protein</fullName>
    </submittedName>
</protein>
<reference evidence="1 2" key="1">
    <citation type="submission" date="2024-09" db="EMBL/GenBank/DDBJ databases">
        <authorList>
            <person name="Sun Q."/>
            <person name="Mori K."/>
        </authorList>
    </citation>
    <scope>NUCLEOTIDE SEQUENCE [LARGE SCALE GENOMIC DNA]</scope>
    <source>
        <strain evidence="1 2">CICC 10874</strain>
    </source>
</reference>
<name>A0ABV6RCF9_9MICO</name>
<dbReference type="RefSeq" id="WP_376979237.1">
    <property type="nucleotide sequence ID" value="NZ_JBHLSV010000005.1"/>
</dbReference>
<dbReference type="InterPro" id="IPR011009">
    <property type="entry name" value="Kinase-like_dom_sf"/>
</dbReference>